<dbReference type="RefSeq" id="WP_015216383.1">
    <property type="nucleotide sequence ID" value="NC_019771.1"/>
</dbReference>
<dbReference type="STRING" id="272123.Anacy_4407"/>
<dbReference type="Gene3D" id="2.60.40.60">
    <property type="entry name" value="Cadherins"/>
    <property type="match status" value="2"/>
</dbReference>
<organism evidence="6 7">
    <name type="scientific">Anabaena cylindrica (strain ATCC 27899 / PCC 7122)</name>
    <dbReference type="NCBI Taxonomy" id="272123"/>
    <lineage>
        <taxon>Bacteria</taxon>
        <taxon>Bacillati</taxon>
        <taxon>Cyanobacteriota</taxon>
        <taxon>Cyanophyceae</taxon>
        <taxon>Nostocales</taxon>
        <taxon>Nostocaceae</taxon>
        <taxon>Anabaena</taxon>
    </lineage>
</organism>
<evidence type="ECO:0000256" key="3">
    <source>
        <dbReference type="ARBA" id="ARBA00022989"/>
    </source>
</evidence>
<dbReference type="HOGENOM" id="CLU_262277_0_0_3"/>
<dbReference type="InterPro" id="IPR002126">
    <property type="entry name" value="Cadherin-like_dom"/>
</dbReference>
<dbReference type="GO" id="GO:0005886">
    <property type="term" value="C:plasma membrane"/>
    <property type="evidence" value="ECO:0007669"/>
    <property type="project" value="TreeGrafter"/>
</dbReference>
<dbReference type="KEGG" id="acy:Anacy_4407"/>
<dbReference type="EMBL" id="CP003659">
    <property type="protein sequence ID" value="AFZ59767.1"/>
    <property type="molecule type" value="Genomic_DNA"/>
</dbReference>
<name>K9ZML2_ANACC</name>
<sequence length="1402" mass="147692">MLNPIYNATRNYTSLPGAKIKNMLNNYLLNQTSTIVFIDSSVSDYQTLQTGVMEGVEAVILSQNRDGIEEITEVLERHTQITTIHIVSHGSPGCLYLGNSQLNLDNISKYAELLQRWQSKRILLYGCNVAAGDAGEEFIRKLHEITNATISASATKTGNAALGGNWELEVNIPENNGTSVIFSEETLATYQGVFIPILVGEWDRLSYANALTVVGNYAYAVGDRLDIIDISNPAQPIVKGSYKISGGLSVQVVGNYAYVADDDKGLQIIDISNPTKPTLKGSYDTPSYARDVQVVGNYAYVTDRDSGLQIIDISNPITPTLKGNYDTSDGVYGVQIVGNYAYVAGGDSGLSIINISNPSTPTLKGNYDTPGYANGVQVVGNYAFVADGSGLQIINISNPSTPTLKSNYDTPGYAWDVQVVGNYAFVADYDKGLEIIDISNPSTPILKGNYDTSDYPYGVTGVQVVGNYAYLADNGLGLSIIDISNPSIPTLKGNYDIAGIAYGVQVVGKYAYVADYWSGLSIIDITNPSTPIFKGNYNTSGNAWDVQVVGKYAYVADEYSGLQIIDISNPSIPTLKGNYDTSGYAYGVQVVGNYAYVTEYDKGIEIIDISNPTIPTLKGIYDTPGNAYDVQVVGNYAYVADGSSGIEIIDISNPTIPTLKGIYDTPGNAYDVQVVGNYAYVTDGGSELDLYVADASKLEIIDISNPTTPIFKGNYDTSNGIRDLQVVGNYAYVADGEGGLKIIDISDLNQVPTNLTLSNSNIAENEAVGTVVGNFTTTDPDVGNTFIYSLVTGTGSTDNASFTIVGNQLRSNGIFNFEFKNTYNIRIRTTDQGGLFYDKQLTIGISNFNETPTDLTLSNSAVVENEAIGSVVGNFTTTDPDTGNTFTYSLVTGSGDTDNASFTIVDNQLKTNGTFDYQTKNTYSIRVRTTDQGGLFSEKQLIIPVIFTPILVGEYDTPGYAFGVQVVGSYAYVADHVGGLKIIDVSEFIPNIITGTANSENFTTTAQKDIIDAQGGNDTITSTFSTLQQNDTLKGITGTDTLIITNGSATDAIAIDTTNTTNQLDILGTTIIGFERFDLSSFAGTVSFGGNAANDWIKAGAGNDDLTGGNGNDYLNGGTGADFLIGGAGNDTFVVDNIGDIIGEGLNGGIDTVESSITWTLKTNLEKLTLTATAAIKGTGNTLNNTLTGNSGNNILDGKTGADTLIGGLGNDSYYVDNVGDIITEAANAGTDTVFSAVSYTLGNNLENLTLQGTAAINGTGNTLNNVLTGNAAANTLIGGAGVDTLTGNAGADTLIGGTGNDKLNLGLNDGAVDIVNYAFGDGADTITQFVRGVGGDKLNFTGITNLDVITSAANTQVRIGDGIGGNSGFGTGQLLATLSGISGFIGADVNINLFGANFLFS</sequence>
<dbReference type="PROSITE" id="PS00330">
    <property type="entry name" value="HEMOLYSIN_CALCIUM"/>
    <property type="match status" value="4"/>
</dbReference>
<evidence type="ECO:0000313" key="6">
    <source>
        <dbReference type="EMBL" id="AFZ59767.1"/>
    </source>
</evidence>
<feature type="domain" description="Cadherin" evidence="5">
    <location>
        <begin position="854"/>
        <end position="960"/>
    </location>
</feature>
<dbReference type="SUPFAM" id="SSF49313">
    <property type="entry name" value="Cadherin-like"/>
    <property type="match status" value="2"/>
</dbReference>
<gene>
    <name evidence="6" type="ordered locus">Anacy_4407</name>
</gene>
<dbReference type="InterPro" id="IPR011047">
    <property type="entry name" value="Quinoprotein_ADH-like_sf"/>
</dbReference>
<dbReference type="Pfam" id="PF14252">
    <property type="entry name" value="DUF4347"/>
    <property type="match status" value="1"/>
</dbReference>
<dbReference type="PROSITE" id="PS50268">
    <property type="entry name" value="CADHERIN_2"/>
    <property type="match status" value="2"/>
</dbReference>
<dbReference type="PATRIC" id="fig|272123.3.peg.4800"/>
<dbReference type="PANTHER" id="PTHR24028:SF316">
    <property type="entry name" value="NEURAL-CADHERIN-LIKE"/>
    <property type="match status" value="1"/>
</dbReference>
<dbReference type="InterPro" id="IPR025592">
    <property type="entry name" value="DUF4347"/>
</dbReference>
<dbReference type="PANTHER" id="PTHR24028">
    <property type="entry name" value="CADHERIN-87A"/>
    <property type="match status" value="1"/>
</dbReference>
<evidence type="ECO:0000256" key="4">
    <source>
        <dbReference type="ARBA" id="ARBA00023180"/>
    </source>
</evidence>
<dbReference type="GO" id="GO:0005509">
    <property type="term" value="F:calcium ion binding"/>
    <property type="evidence" value="ECO:0007669"/>
    <property type="project" value="InterPro"/>
</dbReference>
<dbReference type="Gene3D" id="2.150.10.10">
    <property type="entry name" value="Serralysin-like metalloprotease, C-terminal"/>
    <property type="match status" value="2"/>
</dbReference>
<evidence type="ECO:0000256" key="2">
    <source>
        <dbReference type="ARBA" id="ARBA00022692"/>
    </source>
</evidence>
<dbReference type="SUPFAM" id="SSF51120">
    <property type="entry name" value="beta-Roll"/>
    <property type="match status" value="2"/>
</dbReference>
<comment type="subcellular location">
    <subcellularLocation>
        <location evidence="1">Membrane</location>
        <topology evidence="1">Single-pass membrane protein</topology>
    </subcellularLocation>
</comment>
<dbReference type="InterPro" id="IPR013211">
    <property type="entry name" value="LVIVD"/>
</dbReference>
<keyword evidence="3" id="KW-1133">Transmembrane helix</keyword>
<evidence type="ECO:0000313" key="7">
    <source>
        <dbReference type="Proteomes" id="UP000010474"/>
    </source>
</evidence>
<dbReference type="InterPro" id="IPR011049">
    <property type="entry name" value="Serralysin-like_metalloprot_C"/>
</dbReference>
<dbReference type="eggNOG" id="COG5276">
    <property type="taxonomic scope" value="Bacteria"/>
</dbReference>
<dbReference type="SMART" id="SM00112">
    <property type="entry name" value="CA"/>
    <property type="match status" value="2"/>
</dbReference>
<dbReference type="eggNOG" id="COG2931">
    <property type="taxonomic scope" value="Bacteria"/>
</dbReference>
<accession>K9ZML2</accession>
<dbReference type="Pfam" id="PF08309">
    <property type="entry name" value="LVIVD"/>
    <property type="match status" value="15"/>
</dbReference>
<dbReference type="SUPFAM" id="SSF101908">
    <property type="entry name" value="Putative isomerase YbhE"/>
    <property type="match status" value="1"/>
</dbReference>
<reference evidence="7" key="1">
    <citation type="journal article" date="2013" name="Proc. Natl. Acad. Sci. U.S.A.">
        <title>Improving the coverage of the cyanobacterial phylum using diversity-driven genome sequencing.</title>
        <authorList>
            <person name="Shih P.M."/>
            <person name="Wu D."/>
            <person name="Latifi A."/>
            <person name="Axen S.D."/>
            <person name="Fewer D.P."/>
            <person name="Talla E."/>
            <person name="Calteau A."/>
            <person name="Cai F."/>
            <person name="Tandeau de Marsac N."/>
            <person name="Rippka R."/>
            <person name="Herdman M."/>
            <person name="Sivonen K."/>
            <person name="Coursin T."/>
            <person name="Laurent T."/>
            <person name="Goodwin L."/>
            <person name="Nolan M."/>
            <person name="Davenport K.W."/>
            <person name="Han C.S."/>
            <person name="Rubin E.M."/>
            <person name="Eisen J.A."/>
            <person name="Woyke T."/>
            <person name="Gugger M."/>
            <person name="Kerfeld C.A."/>
        </authorList>
    </citation>
    <scope>NUCLEOTIDE SEQUENCE [LARGE SCALE GENOMIC DNA]</scope>
    <source>
        <strain evidence="7">ATCC 27899 / PCC 7122</strain>
    </source>
</reference>
<dbReference type="InterPro" id="IPR015919">
    <property type="entry name" value="Cadherin-like_sf"/>
</dbReference>
<dbReference type="SUPFAM" id="SSF50998">
    <property type="entry name" value="Quinoprotein alcohol dehydrogenase-like"/>
    <property type="match status" value="1"/>
</dbReference>
<keyword evidence="7" id="KW-1185">Reference proteome</keyword>
<dbReference type="InterPro" id="IPR001343">
    <property type="entry name" value="Hemolysn_Ca-bd"/>
</dbReference>
<dbReference type="CDD" id="cd11304">
    <property type="entry name" value="Cadherin_repeat"/>
    <property type="match status" value="2"/>
</dbReference>
<dbReference type="InterPro" id="IPR050174">
    <property type="entry name" value="Protocadherin/Cadherin-CA"/>
</dbReference>
<keyword evidence="4" id="KW-0325">Glycoprotein</keyword>
<dbReference type="Proteomes" id="UP000010474">
    <property type="component" value="Chromosome"/>
</dbReference>
<proteinExistence type="predicted"/>
<keyword evidence="3" id="KW-0472">Membrane</keyword>
<dbReference type="Pfam" id="PF00028">
    <property type="entry name" value="Cadherin"/>
    <property type="match status" value="1"/>
</dbReference>
<feature type="domain" description="Cadherin" evidence="5">
    <location>
        <begin position="754"/>
        <end position="854"/>
    </location>
</feature>
<dbReference type="InterPro" id="IPR015943">
    <property type="entry name" value="WD40/YVTN_repeat-like_dom_sf"/>
</dbReference>
<evidence type="ECO:0000259" key="5">
    <source>
        <dbReference type="PROSITE" id="PS50268"/>
    </source>
</evidence>
<dbReference type="GO" id="GO:0007156">
    <property type="term" value="P:homophilic cell adhesion via plasma membrane adhesion molecules"/>
    <property type="evidence" value="ECO:0007669"/>
    <property type="project" value="InterPro"/>
</dbReference>
<dbReference type="Pfam" id="PF00353">
    <property type="entry name" value="HemolysinCabind"/>
    <property type="match status" value="4"/>
</dbReference>
<protein>
    <submittedName>
        <fullName evidence="6">LVIVD repeat-containing protein</fullName>
    </submittedName>
</protein>
<dbReference type="InterPro" id="IPR018511">
    <property type="entry name" value="Hemolysin-typ_Ca-bd_CS"/>
</dbReference>
<dbReference type="Gene3D" id="2.130.10.10">
    <property type="entry name" value="YVTN repeat-like/Quinoprotein amine dehydrogenase"/>
    <property type="match status" value="1"/>
</dbReference>
<keyword evidence="2" id="KW-0812">Transmembrane</keyword>
<dbReference type="PRINTS" id="PR00313">
    <property type="entry name" value="CABNDNGRPT"/>
</dbReference>
<evidence type="ECO:0000256" key="1">
    <source>
        <dbReference type="ARBA" id="ARBA00004167"/>
    </source>
</evidence>